<evidence type="ECO:0000259" key="8">
    <source>
        <dbReference type="PROSITE" id="PS50850"/>
    </source>
</evidence>
<keyword evidence="4 7" id="KW-1133">Transmembrane helix</keyword>
<gene>
    <name evidence="9" type="ORF">VKT23_017962</name>
</gene>
<reference evidence="9 10" key="1">
    <citation type="submission" date="2024-01" db="EMBL/GenBank/DDBJ databases">
        <title>A draft genome for the cacao thread blight pathogen Marasmiellus scandens.</title>
        <authorList>
            <person name="Baruah I.K."/>
            <person name="Leung J."/>
            <person name="Bukari Y."/>
            <person name="Amoako-Attah I."/>
            <person name="Meinhardt L.W."/>
            <person name="Bailey B.A."/>
            <person name="Cohen S.P."/>
        </authorList>
    </citation>
    <scope>NUCLEOTIDE SEQUENCE [LARGE SCALE GENOMIC DNA]</scope>
    <source>
        <strain evidence="9 10">GH-19</strain>
    </source>
</reference>
<dbReference type="Gene3D" id="1.20.1250.20">
    <property type="entry name" value="MFS general substrate transporter like domains"/>
    <property type="match status" value="1"/>
</dbReference>
<evidence type="ECO:0000256" key="4">
    <source>
        <dbReference type="ARBA" id="ARBA00022989"/>
    </source>
</evidence>
<evidence type="ECO:0000256" key="6">
    <source>
        <dbReference type="SAM" id="MobiDB-lite"/>
    </source>
</evidence>
<comment type="subcellular location">
    <subcellularLocation>
        <location evidence="1">Endomembrane system</location>
        <topology evidence="1">Multi-pass membrane protein</topology>
    </subcellularLocation>
</comment>
<feature type="transmembrane region" description="Helical" evidence="7">
    <location>
        <begin position="33"/>
        <end position="57"/>
    </location>
</feature>
<keyword evidence="3 7" id="KW-0812">Transmembrane</keyword>
<feature type="transmembrane region" description="Helical" evidence="7">
    <location>
        <begin position="69"/>
        <end position="88"/>
    </location>
</feature>
<keyword evidence="10" id="KW-1185">Reference proteome</keyword>
<feature type="region of interest" description="Disordered" evidence="6">
    <location>
        <begin position="1"/>
        <end position="23"/>
    </location>
</feature>
<evidence type="ECO:0000313" key="9">
    <source>
        <dbReference type="EMBL" id="KAK7438629.1"/>
    </source>
</evidence>
<sequence length="143" mass="14856">MSGSSTSENTPLINDIAPKGPPGPLDISKTTRYSILLGVWMATFLSSANMTLVPTMLPSISSEFRKSHQASWLGTAYLLATCTFTPLYGRLSDVMGRRSAAQTAVLFGGIGTIACGLSSSMEMLIVSRFIAGIGGGGVSTMAA</sequence>
<name>A0ABR1ITM9_9AGAR</name>
<evidence type="ECO:0000256" key="7">
    <source>
        <dbReference type="SAM" id="Phobius"/>
    </source>
</evidence>
<evidence type="ECO:0000256" key="5">
    <source>
        <dbReference type="ARBA" id="ARBA00023136"/>
    </source>
</evidence>
<dbReference type="Pfam" id="PF07690">
    <property type="entry name" value="MFS_1"/>
    <property type="match status" value="1"/>
</dbReference>
<keyword evidence="5 7" id="KW-0472">Membrane</keyword>
<dbReference type="Proteomes" id="UP001498398">
    <property type="component" value="Unassembled WGS sequence"/>
</dbReference>
<evidence type="ECO:0000313" key="10">
    <source>
        <dbReference type="Proteomes" id="UP001498398"/>
    </source>
</evidence>
<evidence type="ECO:0000256" key="3">
    <source>
        <dbReference type="ARBA" id="ARBA00022692"/>
    </source>
</evidence>
<feature type="transmembrane region" description="Helical" evidence="7">
    <location>
        <begin position="100"/>
        <end position="119"/>
    </location>
</feature>
<feature type="compositionally biased region" description="Polar residues" evidence="6">
    <location>
        <begin position="1"/>
        <end position="12"/>
    </location>
</feature>
<proteinExistence type="predicted"/>
<dbReference type="EMBL" id="JBANRG010000078">
    <property type="protein sequence ID" value="KAK7438629.1"/>
    <property type="molecule type" value="Genomic_DNA"/>
</dbReference>
<protein>
    <recommendedName>
        <fullName evidence="8">Major facilitator superfamily (MFS) profile domain-containing protein</fullName>
    </recommendedName>
</protein>
<dbReference type="PROSITE" id="PS50850">
    <property type="entry name" value="MFS"/>
    <property type="match status" value="1"/>
</dbReference>
<keyword evidence="2" id="KW-0813">Transport</keyword>
<accession>A0ABR1ITM9</accession>
<dbReference type="InterPro" id="IPR036259">
    <property type="entry name" value="MFS_trans_sf"/>
</dbReference>
<dbReference type="SUPFAM" id="SSF103473">
    <property type="entry name" value="MFS general substrate transporter"/>
    <property type="match status" value="1"/>
</dbReference>
<organism evidence="9 10">
    <name type="scientific">Marasmiellus scandens</name>
    <dbReference type="NCBI Taxonomy" id="2682957"/>
    <lineage>
        <taxon>Eukaryota</taxon>
        <taxon>Fungi</taxon>
        <taxon>Dikarya</taxon>
        <taxon>Basidiomycota</taxon>
        <taxon>Agaricomycotina</taxon>
        <taxon>Agaricomycetes</taxon>
        <taxon>Agaricomycetidae</taxon>
        <taxon>Agaricales</taxon>
        <taxon>Marasmiineae</taxon>
        <taxon>Omphalotaceae</taxon>
        <taxon>Marasmiellus</taxon>
    </lineage>
</organism>
<dbReference type="PANTHER" id="PTHR23501">
    <property type="entry name" value="MAJOR FACILITATOR SUPERFAMILY"/>
    <property type="match status" value="1"/>
</dbReference>
<dbReference type="InterPro" id="IPR011701">
    <property type="entry name" value="MFS"/>
</dbReference>
<dbReference type="InterPro" id="IPR020846">
    <property type="entry name" value="MFS_dom"/>
</dbReference>
<evidence type="ECO:0000256" key="2">
    <source>
        <dbReference type="ARBA" id="ARBA00022448"/>
    </source>
</evidence>
<feature type="domain" description="Major facilitator superfamily (MFS) profile" evidence="8">
    <location>
        <begin position="35"/>
        <end position="143"/>
    </location>
</feature>
<dbReference type="PANTHER" id="PTHR23501:SF191">
    <property type="entry name" value="VACUOLAR BASIC AMINO ACID TRANSPORTER 4"/>
    <property type="match status" value="1"/>
</dbReference>
<evidence type="ECO:0000256" key="1">
    <source>
        <dbReference type="ARBA" id="ARBA00004127"/>
    </source>
</evidence>
<comment type="caution">
    <text evidence="9">The sequence shown here is derived from an EMBL/GenBank/DDBJ whole genome shotgun (WGS) entry which is preliminary data.</text>
</comment>